<dbReference type="EMBL" id="JABWUV010000016">
    <property type="protein sequence ID" value="KAF6300545.1"/>
    <property type="molecule type" value="Genomic_DNA"/>
</dbReference>
<sequence length="144" mass="15625">MLSSCYRKAVPIGASFFPGCPACGFLRFHRAIPLISQESNEVESGESLRVRGDVLLSTTDSRDSSLLKSRAPSPAGVSASKTKHESSVLGETVQGRGIRKCRACRLAKRFHTPAVLARGFTGIRVKPETRSEKFTAFISTERPA</sequence>
<comment type="caution">
    <text evidence="2">The sequence shown here is derived from an EMBL/GenBank/DDBJ whole genome shotgun (WGS) entry which is preliminary data.</text>
</comment>
<accession>A0A7J7TJ52</accession>
<gene>
    <name evidence="2" type="ORF">mMyoMyo1_009028</name>
</gene>
<reference evidence="2 3" key="1">
    <citation type="journal article" date="2020" name="Nature">
        <title>Six reference-quality genomes reveal evolution of bat adaptations.</title>
        <authorList>
            <person name="Jebb D."/>
            <person name="Huang Z."/>
            <person name="Pippel M."/>
            <person name="Hughes G.M."/>
            <person name="Lavrichenko K."/>
            <person name="Devanna P."/>
            <person name="Winkler S."/>
            <person name="Jermiin L.S."/>
            <person name="Skirmuntt E.C."/>
            <person name="Katzourakis A."/>
            <person name="Burkitt-Gray L."/>
            <person name="Ray D.A."/>
            <person name="Sullivan K.A.M."/>
            <person name="Roscito J.G."/>
            <person name="Kirilenko B.M."/>
            <person name="Davalos L.M."/>
            <person name="Corthals A.P."/>
            <person name="Power M.L."/>
            <person name="Jones G."/>
            <person name="Ransome R.D."/>
            <person name="Dechmann D.K.N."/>
            <person name="Locatelli A.G."/>
            <person name="Puechmaille S.J."/>
            <person name="Fedrigo O."/>
            <person name="Jarvis E.D."/>
            <person name="Hiller M."/>
            <person name="Vernes S.C."/>
            <person name="Myers E.W."/>
            <person name="Teeling E.C."/>
        </authorList>
    </citation>
    <scope>NUCLEOTIDE SEQUENCE [LARGE SCALE GENOMIC DNA]</scope>
    <source>
        <strain evidence="2">MMyoMyo1</strain>
        <tissue evidence="2">Flight muscle</tissue>
    </source>
</reference>
<protein>
    <submittedName>
        <fullName evidence="2">Uncharacterized protein</fullName>
    </submittedName>
</protein>
<dbReference type="AlphaFoldDB" id="A0A7J7TJ52"/>
<evidence type="ECO:0000313" key="2">
    <source>
        <dbReference type="EMBL" id="KAF6300545.1"/>
    </source>
</evidence>
<evidence type="ECO:0000256" key="1">
    <source>
        <dbReference type="SAM" id="MobiDB-lite"/>
    </source>
</evidence>
<proteinExistence type="predicted"/>
<dbReference type="Proteomes" id="UP000527355">
    <property type="component" value="Unassembled WGS sequence"/>
</dbReference>
<organism evidence="2 3">
    <name type="scientific">Myotis myotis</name>
    <name type="common">Greater mouse-eared bat</name>
    <name type="synonym">Vespertilio myotis</name>
    <dbReference type="NCBI Taxonomy" id="51298"/>
    <lineage>
        <taxon>Eukaryota</taxon>
        <taxon>Metazoa</taxon>
        <taxon>Chordata</taxon>
        <taxon>Craniata</taxon>
        <taxon>Vertebrata</taxon>
        <taxon>Euteleostomi</taxon>
        <taxon>Mammalia</taxon>
        <taxon>Eutheria</taxon>
        <taxon>Laurasiatheria</taxon>
        <taxon>Chiroptera</taxon>
        <taxon>Yangochiroptera</taxon>
        <taxon>Vespertilionidae</taxon>
        <taxon>Myotis</taxon>
    </lineage>
</organism>
<evidence type="ECO:0000313" key="3">
    <source>
        <dbReference type="Proteomes" id="UP000527355"/>
    </source>
</evidence>
<name>A0A7J7TJ52_MYOMY</name>
<feature type="region of interest" description="Disordered" evidence="1">
    <location>
        <begin position="59"/>
        <end position="91"/>
    </location>
</feature>
<keyword evidence="3" id="KW-1185">Reference proteome</keyword>